<organism evidence="1">
    <name type="scientific">uncultured Sulfurovum sp</name>
    <dbReference type="NCBI Taxonomy" id="269237"/>
    <lineage>
        <taxon>Bacteria</taxon>
        <taxon>Pseudomonadati</taxon>
        <taxon>Campylobacterota</taxon>
        <taxon>Epsilonproteobacteria</taxon>
        <taxon>Campylobacterales</taxon>
        <taxon>Sulfurovaceae</taxon>
        <taxon>Sulfurovum</taxon>
        <taxon>environmental samples</taxon>
    </lineage>
</organism>
<name>A0A6S6TIP3_9BACT</name>
<dbReference type="AlphaFoldDB" id="A0A6S6TIP3"/>
<protein>
    <recommendedName>
        <fullName evidence="2">CRISPR-associated protein, TM1812 family</fullName>
    </recommendedName>
</protein>
<proteinExistence type="predicted"/>
<reference evidence="1" key="1">
    <citation type="submission" date="2020-01" db="EMBL/GenBank/DDBJ databases">
        <authorList>
            <person name="Meier V. D."/>
            <person name="Meier V D."/>
        </authorList>
    </citation>
    <scope>NUCLEOTIDE SEQUENCE</scope>
    <source>
        <strain evidence="1">HLG_WM_MAG_05</strain>
    </source>
</reference>
<evidence type="ECO:0008006" key="2">
    <source>
        <dbReference type="Google" id="ProtNLM"/>
    </source>
</evidence>
<sequence length="447" mass="52669">MKKAVITILGTISPPREGQEKAHYYLSQELQKVFSLKKENYTNMLPLLIANLEDQYGTIRCIYTNFSKNIQSKVLRYENLDFDIRKEGVFISENAVDEHNNEIKEAQYSYFLNQYNALIEEYDKVIIDVSHGFRHFPILAVINLIIQNIKNPQKIEHILFAKEVKQYEEYEIIDLKEYLELANLSSMLSSFNQNYTVSSNIHFSNGLYQELAEELNEFSHHFLSNSLKPLIEGTIIENIISNLEVLQTKESVENFREYIEEIKEHLEEIRQLKYENEWMRLYKLSQMMDERGYQLNAITLLFEAVGLYCLDALSQIEIVGERLKEYRGYIEEQKEPLHIYSLYTMTNQSRVIVKIKERFKVGDSRLFINTEAMKDTIVAYLNGVDGLKKFKRFIEDLEGLRNNLAHGNSGFTIEDVKFIYKRNQKSFEKFAIKENILKDFKSFKGQN</sequence>
<accession>A0A6S6TIP3</accession>
<dbReference type="EMBL" id="CACVAU010000045">
    <property type="protein sequence ID" value="CAA6815382.1"/>
    <property type="molecule type" value="Genomic_DNA"/>
</dbReference>
<gene>
    <name evidence="1" type="ORF">HELGO_WM15855</name>
</gene>
<dbReference type="InterPro" id="IPR013383">
    <property type="entry name" value="CRISPR-assoc_prot_DxTHG_CS"/>
</dbReference>
<evidence type="ECO:0000313" key="1">
    <source>
        <dbReference type="EMBL" id="CAA6815382.1"/>
    </source>
</evidence>
<dbReference type="NCBIfam" id="TIGR02549">
    <property type="entry name" value="CRISPR_DxTHG"/>
    <property type="match status" value="1"/>
</dbReference>